<dbReference type="SUPFAM" id="SSF55031">
    <property type="entry name" value="Bacterial exopeptidase dimerisation domain"/>
    <property type="match status" value="1"/>
</dbReference>
<reference evidence="2 3" key="1">
    <citation type="submission" date="2019-04" db="EMBL/GenBank/DDBJ databases">
        <title>Fungal friends and foes A comparative genomics study of 23 Aspergillus species from section Flavi.</title>
        <authorList>
            <consortium name="DOE Joint Genome Institute"/>
            <person name="Kjaerbolling I."/>
            <person name="Vesth T.C."/>
            <person name="Frisvad J.C."/>
            <person name="Nybo J.L."/>
            <person name="Theobald S."/>
            <person name="Kildgaard S."/>
            <person name="Petersen T.I."/>
            <person name="Kuo A."/>
            <person name="Sato A."/>
            <person name="Lyhne E.K."/>
            <person name="Kogle M.E."/>
            <person name="Wiebenga A."/>
            <person name="Kun R.S."/>
            <person name="Lubbers R.J."/>
            <person name="Makela M.R."/>
            <person name="Barry K."/>
            <person name="Chovatia M."/>
            <person name="Clum A."/>
            <person name="Daum C."/>
            <person name="Haridas S."/>
            <person name="He G."/>
            <person name="LaButti K."/>
            <person name="Lipzen A."/>
            <person name="Mondo S."/>
            <person name="Pangilinan J."/>
            <person name="Riley R."/>
            <person name="Salamov A."/>
            <person name="Simmons B.A."/>
            <person name="Magnuson J.K."/>
            <person name="Henrissat B."/>
            <person name="Mortensen U.H."/>
            <person name="Larsen T.O."/>
            <person name="De vries R.P."/>
            <person name="Grigoriev I.V."/>
            <person name="Machida M."/>
            <person name="Baker S.E."/>
            <person name="Andersen M.R."/>
        </authorList>
    </citation>
    <scope>NUCLEOTIDE SEQUENCE [LARGE SCALE GENOMIC DNA]</scope>
    <source>
        <strain evidence="2 3">CBS 117635</strain>
    </source>
</reference>
<keyword evidence="3" id="KW-1185">Reference proteome</keyword>
<protein>
    <submittedName>
        <fullName evidence="2">Uncharacterized protein</fullName>
    </submittedName>
</protein>
<dbReference type="SUPFAM" id="SSF53187">
    <property type="entry name" value="Zn-dependent exopeptidases"/>
    <property type="match status" value="1"/>
</dbReference>
<dbReference type="Gene3D" id="3.40.630.10">
    <property type="entry name" value="Zn peptidases"/>
    <property type="match status" value="1"/>
</dbReference>
<dbReference type="InterPro" id="IPR002933">
    <property type="entry name" value="Peptidase_M20"/>
</dbReference>
<organism evidence="2 3">
    <name type="scientific">Aspergillus minisclerotigenes</name>
    <dbReference type="NCBI Taxonomy" id="656917"/>
    <lineage>
        <taxon>Eukaryota</taxon>
        <taxon>Fungi</taxon>
        <taxon>Dikarya</taxon>
        <taxon>Ascomycota</taxon>
        <taxon>Pezizomycotina</taxon>
        <taxon>Eurotiomycetes</taxon>
        <taxon>Eurotiomycetidae</taxon>
        <taxon>Eurotiales</taxon>
        <taxon>Aspergillaceae</taxon>
        <taxon>Aspergillus</taxon>
        <taxon>Aspergillus subgen. Circumdati</taxon>
    </lineage>
</organism>
<comment type="similarity">
    <text evidence="1">Belongs to the peptidase M20A family.</text>
</comment>
<dbReference type="GO" id="GO:0016787">
    <property type="term" value="F:hydrolase activity"/>
    <property type="evidence" value="ECO:0007669"/>
    <property type="project" value="InterPro"/>
</dbReference>
<dbReference type="AlphaFoldDB" id="A0A5N6IR06"/>
<accession>A0A5N6IR06</accession>
<name>A0A5N6IR06_9EURO</name>
<proteinExistence type="inferred from homology"/>
<dbReference type="PANTHER" id="PTHR11014:SF63">
    <property type="entry name" value="METALLOPEPTIDASE, PUTATIVE (AFU_ORTHOLOGUE AFUA_6G09600)-RELATED"/>
    <property type="match status" value="1"/>
</dbReference>
<dbReference type="Gene3D" id="3.30.70.360">
    <property type="match status" value="1"/>
</dbReference>
<sequence length="329" mass="35450">MAKGKTVLLRSKLDVLPIKEETGVPYASQVKQLDADGITKGVMHACAHDMHMTCLLGAAALLYDARKAWSGTLIVLFQPNEERLLGAEAIIDDGLLQKIPCRSGTIAVKPGGVLGYLDSLKVRVYGRGAYGATHQLAIDPIMLAASIITRLQAIVSREIDPQEPVVIGCGTFHAGTDASIIPDYGDFQLDVRTFSENTQKLAKAAVERIIRKECEVAGSPTAPRIVTVVSSPAIDNDEVATGKFTRVLECYYGSRASEVVHEMSLDIVADEFVLLALPPGKLRDLPSTHSAMYAPAIEPTLRTGIEALALSALTFLQLLRGRLATHYCQ</sequence>
<gene>
    <name evidence="2" type="ORF">BDV30DRAFT_245783</name>
</gene>
<evidence type="ECO:0000313" key="3">
    <source>
        <dbReference type="Proteomes" id="UP000326289"/>
    </source>
</evidence>
<dbReference type="Pfam" id="PF01546">
    <property type="entry name" value="Peptidase_M20"/>
    <property type="match status" value="1"/>
</dbReference>
<dbReference type="Proteomes" id="UP000326289">
    <property type="component" value="Unassembled WGS sequence"/>
</dbReference>
<evidence type="ECO:0000313" key="2">
    <source>
        <dbReference type="EMBL" id="KAB8268350.1"/>
    </source>
</evidence>
<dbReference type="InterPro" id="IPR017439">
    <property type="entry name" value="Amidohydrolase"/>
</dbReference>
<dbReference type="PANTHER" id="PTHR11014">
    <property type="entry name" value="PEPTIDASE M20 FAMILY MEMBER"/>
    <property type="match status" value="1"/>
</dbReference>
<dbReference type="EMBL" id="ML732872">
    <property type="protein sequence ID" value="KAB8268350.1"/>
    <property type="molecule type" value="Genomic_DNA"/>
</dbReference>
<dbReference type="InterPro" id="IPR036264">
    <property type="entry name" value="Bact_exopeptidase_dim_dom"/>
</dbReference>
<evidence type="ECO:0000256" key="1">
    <source>
        <dbReference type="ARBA" id="ARBA00006247"/>
    </source>
</evidence>